<dbReference type="Gene3D" id="3.90.930.1">
    <property type="match status" value="1"/>
</dbReference>
<protein>
    <recommendedName>
        <fullName evidence="3">Toxin-antitoxin system YwqK family antitoxin</fullName>
    </recommendedName>
</protein>
<dbReference type="RefSeq" id="WP_148971907.1">
    <property type="nucleotide sequence ID" value="NZ_CP043316.1"/>
</dbReference>
<name>A0A5C0UFA4_9PROT</name>
<dbReference type="SUPFAM" id="SSF82185">
    <property type="entry name" value="Histone H3 K4-specific methyltransferase SET7/9 N-terminal domain"/>
    <property type="match status" value="2"/>
</dbReference>
<proteinExistence type="predicted"/>
<dbReference type="Gene3D" id="2.20.110.10">
    <property type="entry name" value="Histone H3 K4-specific methyltransferase SET7/9 N-terminal domain"/>
    <property type="match status" value="1"/>
</dbReference>
<dbReference type="EMBL" id="CP043316">
    <property type="protein sequence ID" value="QEK38786.1"/>
    <property type="molecule type" value="Genomic_DNA"/>
</dbReference>
<accession>A0A5C0UFA4</accession>
<dbReference type="AlphaFoldDB" id="A0A5C0UFA4"/>
<dbReference type="KEGG" id="cpri:FZC34_02635"/>
<dbReference type="OrthoDB" id="8478902at2"/>
<evidence type="ECO:0008006" key="3">
    <source>
        <dbReference type="Google" id="ProtNLM"/>
    </source>
</evidence>
<keyword evidence="2" id="KW-1185">Reference proteome</keyword>
<gene>
    <name evidence="1" type="ORF">FZC34_02635</name>
</gene>
<evidence type="ECO:0000313" key="1">
    <source>
        <dbReference type="EMBL" id="QEK38786.1"/>
    </source>
</evidence>
<reference evidence="1 2" key="1">
    <citation type="submission" date="2019-08" db="EMBL/GenBank/DDBJ databases">
        <title>Highly reduced genomes of protist endosymbionts show evolutionary convergence.</title>
        <authorList>
            <person name="George E."/>
            <person name="Husnik F."/>
            <person name="Tashyreva D."/>
            <person name="Prokopchuk G."/>
            <person name="Horak A."/>
            <person name="Kwong W.K."/>
            <person name="Lukes J."/>
            <person name="Keeling P.J."/>
        </authorList>
    </citation>
    <scope>NUCLEOTIDE SEQUENCE [LARGE SCALE GENOMIC DNA]</scope>
    <source>
        <strain evidence="1">1604LC</strain>
    </source>
</reference>
<evidence type="ECO:0000313" key="2">
    <source>
        <dbReference type="Proteomes" id="UP000325004"/>
    </source>
</evidence>
<dbReference type="Proteomes" id="UP000325004">
    <property type="component" value="Chromosome"/>
</dbReference>
<organism evidence="1 2">
    <name type="scientific">Candidatus Cytomitobacter primus</name>
    <dbReference type="NCBI Taxonomy" id="2066024"/>
    <lineage>
        <taxon>Bacteria</taxon>
        <taxon>Pseudomonadati</taxon>
        <taxon>Pseudomonadota</taxon>
        <taxon>Alphaproteobacteria</taxon>
        <taxon>Holosporales</taxon>
        <taxon>Holosporaceae</taxon>
        <taxon>Candidatus Cytomitobacter</taxon>
    </lineage>
</organism>
<sequence>MNIEQIIKKHELNCKTEEIPEQQFEEVVIDGKVVEKHILKDGVRNGESIYYKNGSIAQRVNYKDGKIDGVVEIYKNGELSLIMNYKGEKPDGAMYIFENRNLSQIGAYKDNKKHGAFFIFGKGYLVKEENYKDDLLYGNSITYHPKSSNILEFGQYIDGNKSGIWKQFDMGGKVIKEEIFD</sequence>